<protein>
    <submittedName>
        <fullName evidence="1">Transcriptional regulator GcvA</fullName>
    </submittedName>
</protein>
<organism evidence="1 2">
    <name type="scientific">Taklimakanibacter albus</name>
    <dbReference type="NCBI Taxonomy" id="2800327"/>
    <lineage>
        <taxon>Bacteria</taxon>
        <taxon>Pseudomonadati</taxon>
        <taxon>Pseudomonadota</taxon>
        <taxon>Alphaproteobacteria</taxon>
        <taxon>Hyphomicrobiales</taxon>
        <taxon>Aestuariivirgaceae</taxon>
        <taxon>Taklimakanibacter</taxon>
    </lineage>
</organism>
<reference evidence="1" key="1">
    <citation type="submission" date="2021-01" db="EMBL/GenBank/DDBJ databases">
        <authorList>
            <person name="Sun Q."/>
        </authorList>
    </citation>
    <scope>NUCLEOTIDE SEQUENCE</scope>
    <source>
        <strain evidence="1">YIM B02566</strain>
    </source>
</reference>
<proteinExistence type="predicted"/>
<dbReference type="Proteomes" id="UP000616151">
    <property type="component" value="Unassembled WGS sequence"/>
</dbReference>
<sequence>MPLDKPAAGKARRLPPLNLFRAFDAASRHLSFTLAAEELLVTQSAVSQQIRQLEEFLDVRLFRRLPRGLELTHEGTALAGSVSEALNMIGRACGKLADPTAPAILSVNAAPAFASKWLAPRLKRFMDRHENIRVTLLSSSDPVNFNRQDIDVAIRWGGDDWDGMHADPIGGGAALAVASPTLLDGTPAGATLKDLRHLTLLQVIHQPHWTLWAEAAGLGETGFADTLYFGDAGLMIDAALQGQGICFATPLLVEAEVQAGRLVPIAGSEIDLPERFHLLCNLDMRDKPKISLFREWLLGEVTA</sequence>
<dbReference type="EMBL" id="JAENHL010000007">
    <property type="protein sequence ID" value="MBK1867612.1"/>
    <property type="molecule type" value="Genomic_DNA"/>
</dbReference>
<evidence type="ECO:0000313" key="1">
    <source>
        <dbReference type="EMBL" id="MBK1867612.1"/>
    </source>
</evidence>
<accession>A0ACC5R4M3</accession>
<name>A0ACC5R4M3_9HYPH</name>
<comment type="caution">
    <text evidence="1">The sequence shown here is derived from an EMBL/GenBank/DDBJ whole genome shotgun (WGS) entry which is preliminary data.</text>
</comment>
<keyword evidence="2" id="KW-1185">Reference proteome</keyword>
<evidence type="ECO:0000313" key="2">
    <source>
        <dbReference type="Proteomes" id="UP000616151"/>
    </source>
</evidence>
<gene>
    <name evidence="1" type="primary">gcvA</name>
    <name evidence="1" type="ORF">JHL16_14735</name>
</gene>